<name>A0A5C6NGG3_9TELE</name>
<comment type="caution">
    <text evidence="2">The sequence shown here is derived from an EMBL/GenBank/DDBJ whole genome shotgun (WGS) entry which is preliminary data.</text>
</comment>
<keyword evidence="3" id="KW-1185">Reference proteome</keyword>
<sequence>MPILQAKDDSYSSDANRGEERKTRKTKPEVGTSAKSVRCYFLGSTAAAGCLTPPCDGPTGGRRCPCIPAAPGGTPASSATFIGVLKTQKSIKTRSALAAVATQSLSIQQPTDALSSSHHSRAPPNSHGQDCSRAVRHNAAPATPPNISITPGPFSQAGASASAATASPGKPAAALILLTHAVLLQSAAAAARRVTPVIFAGAELGSAL</sequence>
<dbReference type="AlphaFoldDB" id="A0A5C6NGG3"/>
<reference evidence="2 3" key="1">
    <citation type="submission" date="2019-04" db="EMBL/GenBank/DDBJ databases">
        <title>Chromosome genome assembly for Takifugu flavidus.</title>
        <authorList>
            <person name="Xiao S."/>
        </authorList>
    </citation>
    <scope>NUCLEOTIDE SEQUENCE [LARGE SCALE GENOMIC DNA]</scope>
    <source>
        <strain evidence="2">HTHZ2018</strain>
        <tissue evidence="2">Muscle</tissue>
    </source>
</reference>
<feature type="region of interest" description="Disordered" evidence="1">
    <location>
        <begin position="1"/>
        <end position="32"/>
    </location>
</feature>
<feature type="compositionally biased region" description="Basic and acidic residues" evidence="1">
    <location>
        <begin position="1"/>
        <end position="28"/>
    </location>
</feature>
<dbReference type="EMBL" id="RHFK02000014">
    <property type="protein sequence ID" value="TWW65699.1"/>
    <property type="molecule type" value="Genomic_DNA"/>
</dbReference>
<evidence type="ECO:0000313" key="3">
    <source>
        <dbReference type="Proteomes" id="UP000324091"/>
    </source>
</evidence>
<feature type="region of interest" description="Disordered" evidence="1">
    <location>
        <begin position="109"/>
        <end position="162"/>
    </location>
</feature>
<accession>A0A5C6NGG3</accession>
<evidence type="ECO:0000313" key="2">
    <source>
        <dbReference type="EMBL" id="TWW65699.1"/>
    </source>
</evidence>
<gene>
    <name evidence="2" type="ORF">D4764_21G0005990</name>
</gene>
<protein>
    <submittedName>
        <fullName evidence="2">Uncharacterized protein</fullName>
    </submittedName>
</protein>
<evidence type="ECO:0000256" key="1">
    <source>
        <dbReference type="SAM" id="MobiDB-lite"/>
    </source>
</evidence>
<dbReference type="Proteomes" id="UP000324091">
    <property type="component" value="Chromosome 21"/>
</dbReference>
<feature type="compositionally biased region" description="Low complexity" evidence="1">
    <location>
        <begin position="151"/>
        <end position="162"/>
    </location>
</feature>
<proteinExistence type="predicted"/>
<organism evidence="2 3">
    <name type="scientific">Takifugu flavidus</name>
    <name type="common">sansaifugu</name>
    <dbReference type="NCBI Taxonomy" id="433684"/>
    <lineage>
        <taxon>Eukaryota</taxon>
        <taxon>Metazoa</taxon>
        <taxon>Chordata</taxon>
        <taxon>Craniata</taxon>
        <taxon>Vertebrata</taxon>
        <taxon>Euteleostomi</taxon>
        <taxon>Actinopterygii</taxon>
        <taxon>Neopterygii</taxon>
        <taxon>Teleostei</taxon>
        <taxon>Neoteleostei</taxon>
        <taxon>Acanthomorphata</taxon>
        <taxon>Eupercaria</taxon>
        <taxon>Tetraodontiformes</taxon>
        <taxon>Tetradontoidea</taxon>
        <taxon>Tetraodontidae</taxon>
        <taxon>Takifugu</taxon>
    </lineage>
</organism>